<dbReference type="PANTHER" id="PTHR34220:SF7">
    <property type="entry name" value="SENSOR HISTIDINE KINASE YPDA"/>
    <property type="match status" value="1"/>
</dbReference>
<keyword evidence="2" id="KW-1003">Cell membrane</keyword>
<keyword evidence="6 13" id="KW-0418">Kinase</keyword>
<evidence type="ECO:0000256" key="4">
    <source>
        <dbReference type="ARBA" id="ARBA00022692"/>
    </source>
</evidence>
<proteinExistence type="predicted"/>
<evidence type="ECO:0000256" key="8">
    <source>
        <dbReference type="ARBA" id="ARBA00022989"/>
    </source>
</evidence>
<dbReference type="Gene3D" id="3.30.565.10">
    <property type="entry name" value="Histidine kinase-like ATPase, C-terminal domain"/>
    <property type="match status" value="1"/>
</dbReference>
<feature type="transmembrane region" description="Helical" evidence="11">
    <location>
        <begin position="42"/>
        <end position="62"/>
    </location>
</feature>
<dbReference type="SMART" id="SM00387">
    <property type="entry name" value="HATPase_c"/>
    <property type="match status" value="1"/>
</dbReference>
<dbReference type="GO" id="GO:0004673">
    <property type="term" value="F:protein histidine kinase activity"/>
    <property type="evidence" value="ECO:0007669"/>
    <property type="project" value="UniProtKB-EC"/>
</dbReference>
<dbReference type="Proteomes" id="UP001231362">
    <property type="component" value="Unassembled WGS sequence"/>
</dbReference>
<evidence type="ECO:0000313" key="14">
    <source>
        <dbReference type="Proteomes" id="UP001231362"/>
    </source>
</evidence>
<dbReference type="Pfam" id="PF06580">
    <property type="entry name" value="His_kinase"/>
    <property type="match status" value="1"/>
</dbReference>
<keyword evidence="14" id="KW-1185">Reference proteome</keyword>
<dbReference type="EMBL" id="JAUSTU010000003">
    <property type="protein sequence ID" value="MDQ0154685.1"/>
    <property type="molecule type" value="Genomic_DNA"/>
</dbReference>
<keyword evidence="10 11" id="KW-0472">Membrane</keyword>
<keyword evidence="9" id="KW-0902">Two-component regulatory system</keyword>
<dbReference type="InterPro" id="IPR050640">
    <property type="entry name" value="Bact_2-comp_sensor_kinase"/>
</dbReference>
<feature type="transmembrane region" description="Helical" evidence="11">
    <location>
        <begin position="6"/>
        <end position="22"/>
    </location>
</feature>
<evidence type="ECO:0000256" key="2">
    <source>
        <dbReference type="ARBA" id="ARBA00022475"/>
    </source>
</evidence>
<reference evidence="13 14" key="1">
    <citation type="submission" date="2023-07" db="EMBL/GenBank/DDBJ databases">
        <title>Genomic Encyclopedia of Type Strains, Phase IV (KMG-IV): sequencing the most valuable type-strain genomes for metagenomic binning, comparative biology and taxonomic classification.</title>
        <authorList>
            <person name="Goeker M."/>
        </authorList>
    </citation>
    <scope>NUCLEOTIDE SEQUENCE [LARGE SCALE GENOMIC DNA]</scope>
    <source>
        <strain evidence="13 14">DSM 23948</strain>
    </source>
</reference>
<keyword evidence="7" id="KW-0067">ATP-binding</keyword>
<dbReference type="InterPro" id="IPR011620">
    <property type="entry name" value="Sig_transdc_His_kinase_LytS_TM"/>
</dbReference>
<dbReference type="SUPFAM" id="SSF55874">
    <property type="entry name" value="ATPase domain of HSP90 chaperone/DNA topoisomerase II/histidine kinase"/>
    <property type="match status" value="1"/>
</dbReference>
<keyword evidence="5" id="KW-0547">Nucleotide-binding</keyword>
<evidence type="ECO:0000256" key="10">
    <source>
        <dbReference type="ARBA" id="ARBA00023136"/>
    </source>
</evidence>
<comment type="caution">
    <text evidence="13">The sequence shown here is derived from an EMBL/GenBank/DDBJ whole genome shotgun (WGS) entry which is preliminary data.</text>
</comment>
<dbReference type="RefSeq" id="WP_307149279.1">
    <property type="nucleotide sequence ID" value="NZ_JAUSTU010000003.1"/>
</dbReference>
<gene>
    <name evidence="13" type="ORF">J2S07_000989</name>
</gene>
<protein>
    <submittedName>
        <fullName evidence="13">Two-component system sensor histidine kinase LytS</fullName>
        <ecNumber evidence="13">2.7.13.3</ecNumber>
    </submittedName>
</protein>
<accession>A0ABT9V151</accession>
<evidence type="ECO:0000259" key="12">
    <source>
        <dbReference type="SMART" id="SM00387"/>
    </source>
</evidence>
<evidence type="ECO:0000256" key="7">
    <source>
        <dbReference type="ARBA" id="ARBA00022840"/>
    </source>
</evidence>
<dbReference type="Pfam" id="PF07694">
    <property type="entry name" value="5TM-5TMR_LYT"/>
    <property type="match status" value="1"/>
</dbReference>
<dbReference type="InterPro" id="IPR010559">
    <property type="entry name" value="Sig_transdc_His_kin_internal"/>
</dbReference>
<dbReference type="Pfam" id="PF02518">
    <property type="entry name" value="HATPase_c"/>
    <property type="match status" value="1"/>
</dbReference>
<feature type="transmembrane region" description="Helical" evidence="11">
    <location>
        <begin position="186"/>
        <end position="209"/>
    </location>
</feature>
<feature type="transmembrane region" description="Helical" evidence="11">
    <location>
        <begin position="82"/>
        <end position="102"/>
    </location>
</feature>
<comment type="subcellular location">
    <subcellularLocation>
        <location evidence="1">Cell membrane</location>
        <topology evidence="1">Multi-pass membrane protein</topology>
    </subcellularLocation>
</comment>
<evidence type="ECO:0000256" key="1">
    <source>
        <dbReference type="ARBA" id="ARBA00004651"/>
    </source>
</evidence>
<feature type="transmembrane region" description="Helical" evidence="11">
    <location>
        <begin position="114"/>
        <end position="143"/>
    </location>
</feature>
<evidence type="ECO:0000256" key="3">
    <source>
        <dbReference type="ARBA" id="ARBA00022679"/>
    </source>
</evidence>
<name>A0ABT9V151_9BACL</name>
<keyword evidence="8 11" id="KW-1133">Transmembrane helix</keyword>
<evidence type="ECO:0000256" key="5">
    <source>
        <dbReference type="ARBA" id="ARBA00022741"/>
    </source>
</evidence>
<dbReference type="InterPro" id="IPR003594">
    <property type="entry name" value="HATPase_dom"/>
</dbReference>
<dbReference type="PANTHER" id="PTHR34220">
    <property type="entry name" value="SENSOR HISTIDINE KINASE YPDA"/>
    <property type="match status" value="1"/>
</dbReference>
<evidence type="ECO:0000256" key="11">
    <source>
        <dbReference type="SAM" id="Phobius"/>
    </source>
</evidence>
<feature type="transmembrane region" description="Helical" evidence="11">
    <location>
        <begin position="155"/>
        <end position="174"/>
    </location>
</feature>
<feature type="domain" description="Histidine kinase/HSP90-like ATPase" evidence="12">
    <location>
        <begin position="472"/>
        <end position="580"/>
    </location>
</feature>
<evidence type="ECO:0000313" key="13">
    <source>
        <dbReference type="EMBL" id="MDQ0154685.1"/>
    </source>
</evidence>
<evidence type="ECO:0000256" key="6">
    <source>
        <dbReference type="ARBA" id="ARBA00022777"/>
    </source>
</evidence>
<organism evidence="13 14">
    <name type="scientific">Anoxybacillus andreesenii</name>
    <dbReference type="NCBI Taxonomy" id="1325932"/>
    <lineage>
        <taxon>Bacteria</taxon>
        <taxon>Bacillati</taxon>
        <taxon>Bacillota</taxon>
        <taxon>Bacilli</taxon>
        <taxon>Bacillales</taxon>
        <taxon>Anoxybacillaceae</taxon>
        <taxon>Anoxybacillus</taxon>
    </lineage>
</organism>
<dbReference type="InterPro" id="IPR036890">
    <property type="entry name" value="HATPase_C_sf"/>
</dbReference>
<sequence length="589" mass="64728">MESLTIILFERLGLLLIIAFVMTRTPGFQSLLYRNYNVKMSLVHAGVFGLFGIASTTIGIVIHEDGVFSHHLVIFPLEQGHLIVSMSLVAIVIAGLLGGPVLGFGAGVITGIHLLFLGGVGAVANALVNPLTGLLAGLTARFFSNERVISPMKALFIGVFPPVLHMQLLLIMYTDQIDMIALVNMIGLPLVLSNSAAIAIFTAMIGIVLREQENEAALASKQALTIAKEALPFLKKDSPFEVANGLAHLLYSRLRLAAVSITDGKEVLAHKGMGEDHHRFGDPITALPAQRAIKLKKLQITDVKSDSICTHKKCGLEAAIFIPIIEDDQVTYLITFYFRKSEHISPVEMMMAQGLGQFISDQLNMLGAEKLKAHIRDAELRNLQAQINPHFLFNTLQLIAGLFRENPGNARYLTLQLASYMRFNLRLVSRSLVELEKECEHAEAYTSIIQERFKGRLDIQFDKPDDLSNIYIPPSTIQPLIENSVQHGLKNIAEGARIEIRIEKEAGRLVVIVRDNGSGFPKEILPIVSLQPLVSDEHNGTGIFNVNQRLVHLLGESARLHIRNLSSGGSEVKFSIPIPNQFEASEVMG</sequence>
<keyword evidence="3 13" id="KW-0808">Transferase</keyword>
<keyword evidence="4 11" id="KW-0812">Transmembrane</keyword>
<dbReference type="EC" id="2.7.13.3" evidence="13"/>
<evidence type="ECO:0000256" key="9">
    <source>
        <dbReference type="ARBA" id="ARBA00023012"/>
    </source>
</evidence>